<keyword evidence="2" id="KW-1185">Reference proteome</keyword>
<accession>A0A1H9V7R0</accession>
<dbReference type="RefSeq" id="WP_092259954.1">
    <property type="nucleotide sequence ID" value="NZ_CP047199.1"/>
</dbReference>
<reference evidence="2" key="1">
    <citation type="submission" date="2016-10" db="EMBL/GenBank/DDBJ databases">
        <authorList>
            <person name="Varghese N."/>
            <person name="Submissions S."/>
        </authorList>
    </citation>
    <scope>NUCLEOTIDE SEQUENCE [LARGE SCALE GENOMIC DNA]</scope>
    <source>
        <strain evidence="2">DSM 20524</strain>
    </source>
</reference>
<evidence type="ECO:0000313" key="2">
    <source>
        <dbReference type="Proteomes" id="UP000198929"/>
    </source>
</evidence>
<evidence type="ECO:0000313" key="1">
    <source>
        <dbReference type="EMBL" id="SES17599.1"/>
    </source>
</evidence>
<organism evidence="1 2">
    <name type="scientific">Corynebacterium cystitidis DSM 20524</name>
    <dbReference type="NCBI Taxonomy" id="1121357"/>
    <lineage>
        <taxon>Bacteria</taxon>
        <taxon>Bacillati</taxon>
        <taxon>Actinomycetota</taxon>
        <taxon>Actinomycetes</taxon>
        <taxon>Mycobacteriales</taxon>
        <taxon>Corynebacteriaceae</taxon>
        <taxon>Corynebacterium</taxon>
    </lineage>
</organism>
<sequence>MTIPTPQNGQDHHKQQILDAISHMNYRTATRFIAGQFHGIISTRQAAEWDIPADVLRTLCNRGALRRLAHGVYRHLEVPRTRLTAYAAAVECVGPDAWIARRSVLPLVGLDTPSRVISVGVPRRIQRKLPAFIDVIEEAVGHIDTIGEFKGIRTFRPEVVLVENEMCSITASQIAVGIRIGVIDATVLSKVPHRFRPLRQPPEVG</sequence>
<dbReference type="EMBL" id="FOGQ01000010">
    <property type="protein sequence ID" value="SES17599.1"/>
    <property type="molecule type" value="Genomic_DNA"/>
</dbReference>
<gene>
    <name evidence="1" type="ORF">SAMN05661109_02114</name>
</gene>
<dbReference type="Proteomes" id="UP000198929">
    <property type="component" value="Unassembled WGS sequence"/>
</dbReference>
<dbReference type="AlphaFoldDB" id="A0A1H9V7R0"/>
<proteinExistence type="predicted"/>
<name>A0A1H9V7R0_9CORY</name>
<protein>
    <submittedName>
        <fullName evidence="1">Transcriptional regulator, AbiEi antitoxin, Type IV TA system</fullName>
    </submittedName>
</protein>